<dbReference type="GO" id="GO:0005886">
    <property type="term" value="C:plasma membrane"/>
    <property type="evidence" value="ECO:0007669"/>
    <property type="project" value="TreeGrafter"/>
</dbReference>
<keyword evidence="8" id="KW-0325">Glycoprotein</keyword>
<evidence type="ECO:0000313" key="10">
    <source>
        <dbReference type="EMBL" id="CAA7394560.1"/>
    </source>
</evidence>
<dbReference type="SMART" id="SM00220">
    <property type="entry name" value="S_TKc"/>
    <property type="match status" value="1"/>
</dbReference>
<keyword evidence="4" id="KW-0547">Nucleotide-binding</keyword>
<evidence type="ECO:0000256" key="3">
    <source>
        <dbReference type="ARBA" id="ARBA00022729"/>
    </source>
</evidence>
<gene>
    <name evidence="10" type="ORF">SI8410_04005221</name>
</gene>
<keyword evidence="5" id="KW-0418">Kinase</keyword>
<dbReference type="SUPFAM" id="SSF56112">
    <property type="entry name" value="Protein kinase-like (PK-like)"/>
    <property type="match status" value="1"/>
</dbReference>
<dbReference type="GO" id="GO:0005524">
    <property type="term" value="F:ATP binding"/>
    <property type="evidence" value="ECO:0007669"/>
    <property type="project" value="UniProtKB-KW"/>
</dbReference>
<keyword evidence="6" id="KW-0067">ATP-binding</keyword>
<evidence type="ECO:0000256" key="4">
    <source>
        <dbReference type="ARBA" id="ARBA00022741"/>
    </source>
</evidence>
<evidence type="ECO:0000256" key="2">
    <source>
        <dbReference type="ARBA" id="ARBA00022679"/>
    </source>
</evidence>
<dbReference type="PANTHER" id="PTHR27002">
    <property type="entry name" value="RECEPTOR-LIKE SERINE/THREONINE-PROTEIN KINASE SD1-8"/>
    <property type="match status" value="1"/>
</dbReference>
<evidence type="ECO:0000256" key="7">
    <source>
        <dbReference type="ARBA" id="ARBA00023157"/>
    </source>
</evidence>
<evidence type="ECO:0000256" key="8">
    <source>
        <dbReference type="ARBA" id="ARBA00023180"/>
    </source>
</evidence>
<keyword evidence="3" id="KW-0732">Signal</keyword>
<dbReference type="InterPro" id="IPR001245">
    <property type="entry name" value="Ser-Thr/Tyr_kinase_cat_dom"/>
</dbReference>
<keyword evidence="1" id="KW-0723">Serine/threonine-protein kinase</keyword>
<evidence type="ECO:0000313" key="11">
    <source>
        <dbReference type="Proteomes" id="UP000663760"/>
    </source>
</evidence>
<keyword evidence="11" id="KW-1185">Reference proteome</keyword>
<dbReference type="GO" id="GO:0004674">
    <property type="term" value="F:protein serine/threonine kinase activity"/>
    <property type="evidence" value="ECO:0007669"/>
    <property type="project" value="UniProtKB-KW"/>
</dbReference>
<evidence type="ECO:0000256" key="1">
    <source>
        <dbReference type="ARBA" id="ARBA00022527"/>
    </source>
</evidence>
<organism evidence="10 11">
    <name type="scientific">Spirodela intermedia</name>
    <name type="common">Intermediate duckweed</name>
    <dbReference type="NCBI Taxonomy" id="51605"/>
    <lineage>
        <taxon>Eukaryota</taxon>
        <taxon>Viridiplantae</taxon>
        <taxon>Streptophyta</taxon>
        <taxon>Embryophyta</taxon>
        <taxon>Tracheophyta</taxon>
        <taxon>Spermatophyta</taxon>
        <taxon>Magnoliopsida</taxon>
        <taxon>Liliopsida</taxon>
        <taxon>Araceae</taxon>
        <taxon>Lemnoideae</taxon>
        <taxon>Spirodela</taxon>
    </lineage>
</organism>
<dbReference type="PROSITE" id="PS50011">
    <property type="entry name" value="PROTEIN_KINASE_DOM"/>
    <property type="match status" value="1"/>
</dbReference>
<feature type="domain" description="Protein kinase" evidence="9">
    <location>
        <begin position="1"/>
        <end position="213"/>
    </location>
</feature>
<dbReference type="InterPro" id="IPR000719">
    <property type="entry name" value="Prot_kinase_dom"/>
</dbReference>
<keyword evidence="2" id="KW-0808">Transferase</keyword>
<keyword evidence="7" id="KW-1015">Disulfide bond</keyword>
<evidence type="ECO:0000256" key="5">
    <source>
        <dbReference type="ARBA" id="ARBA00022777"/>
    </source>
</evidence>
<proteinExistence type="predicted"/>
<dbReference type="PROSITE" id="PS00108">
    <property type="entry name" value="PROTEIN_KINASE_ST"/>
    <property type="match status" value="1"/>
</dbReference>
<dbReference type="Proteomes" id="UP000663760">
    <property type="component" value="Chromosome 4"/>
</dbReference>
<accession>A0A7I8K9W5</accession>
<reference evidence="10" key="1">
    <citation type="submission" date="2020-02" db="EMBL/GenBank/DDBJ databases">
        <authorList>
            <person name="Scholz U."/>
            <person name="Mascher M."/>
            <person name="Fiebig A."/>
        </authorList>
    </citation>
    <scope>NUCLEOTIDE SEQUENCE</scope>
</reference>
<evidence type="ECO:0000259" key="9">
    <source>
        <dbReference type="PROSITE" id="PS50011"/>
    </source>
</evidence>
<dbReference type="InterPro" id="IPR008271">
    <property type="entry name" value="Ser/Thr_kinase_AS"/>
</dbReference>
<sequence>MPNQSLDKFIFRKFILEPFSHASLLPGGELDWPKRANIIEGIAQGLLYLHRYSRVRVIHRDLKASNILLDGEWNPKISDFGLARIFTWNDAPANTKHIVGTGYISPEYAMKGHFSVKSDVFSYGILVLEILSGKRNTSTPDLDEALNLSGHAWKLWRSDSVVELMDPVLAGTCSAVEFSRCVHVALLCVQENPADRPTMLDVVSMLNNESTTLSAPNRPAYLLERFVMREDGQRVERRVNSSTNEITYSEMGAR</sequence>
<dbReference type="Pfam" id="PF07714">
    <property type="entry name" value="PK_Tyr_Ser-Thr"/>
    <property type="match status" value="1"/>
</dbReference>
<dbReference type="OrthoDB" id="187462at2759"/>
<dbReference type="FunFam" id="1.10.510.10:FF:000060">
    <property type="entry name" value="G-type lectin S-receptor-like serine/threonine-protein kinase"/>
    <property type="match status" value="1"/>
</dbReference>
<evidence type="ECO:0000256" key="6">
    <source>
        <dbReference type="ARBA" id="ARBA00022840"/>
    </source>
</evidence>
<name>A0A7I8K9W5_SPIIN</name>
<dbReference type="Gene3D" id="1.10.510.10">
    <property type="entry name" value="Transferase(Phosphotransferase) domain 1"/>
    <property type="match status" value="1"/>
</dbReference>
<dbReference type="InterPro" id="IPR011009">
    <property type="entry name" value="Kinase-like_dom_sf"/>
</dbReference>
<dbReference type="PANTHER" id="PTHR27002:SF181">
    <property type="entry name" value="RECEPTOR-LIKE SERINE_THREONINE-PROTEIN KINASE"/>
    <property type="match status" value="1"/>
</dbReference>
<dbReference type="AlphaFoldDB" id="A0A7I8K9W5"/>
<dbReference type="EMBL" id="LR746267">
    <property type="protein sequence ID" value="CAA7394560.1"/>
    <property type="molecule type" value="Genomic_DNA"/>
</dbReference>
<protein>
    <recommendedName>
        <fullName evidence="9">Protein kinase domain-containing protein</fullName>
    </recommendedName>
</protein>